<sequence>MSEAFKSGKLRARSSSRGRQAEAAGWPGQNPILASSYVALDEFEDDRQFAMTLGRGLAVLHCFTPRDSELSNAELAARTGMAKATISRFTYTLVRMGYLRANRANGKYQLGSAVLSIGYPLLSSLNIRQIARPLMKQLADHIKGSVALGMRDRLNVVYIETSQGPAHLPNPADVGLSFPIARTAMGRALIAAYTPEERAALLNQLRVKVPDQWAEYHTTIEAELRNFPARGYCTSFGDWQPQICAVAVPMRAMPDGEILVFNCSIPTYLLGDDQLSRDIGPRLISMVRTIEGMLGLR</sequence>
<evidence type="ECO:0000256" key="2">
    <source>
        <dbReference type="ARBA" id="ARBA00023125"/>
    </source>
</evidence>
<dbReference type="GO" id="GO:0003700">
    <property type="term" value="F:DNA-binding transcription factor activity"/>
    <property type="evidence" value="ECO:0007669"/>
    <property type="project" value="TreeGrafter"/>
</dbReference>
<evidence type="ECO:0000259" key="6">
    <source>
        <dbReference type="PROSITE" id="PS51078"/>
    </source>
</evidence>
<name>A0A261S1S0_9BORD</name>
<evidence type="ECO:0000256" key="1">
    <source>
        <dbReference type="ARBA" id="ARBA00023015"/>
    </source>
</evidence>
<evidence type="ECO:0000259" key="5">
    <source>
        <dbReference type="PROSITE" id="PS51077"/>
    </source>
</evidence>
<feature type="region of interest" description="Disordered" evidence="4">
    <location>
        <begin position="1"/>
        <end position="27"/>
    </location>
</feature>
<feature type="domain" description="HTH iclR-type" evidence="5">
    <location>
        <begin position="50"/>
        <end position="112"/>
    </location>
</feature>
<dbReference type="SUPFAM" id="SSF55781">
    <property type="entry name" value="GAF domain-like"/>
    <property type="match status" value="1"/>
</dbReference>
<dbReference type="InterPro" id="IPR036390">
    <property type="entry name" value="WH_DNA-bd_sf"/>
</dbReference>
<evidence type="ECO:0000256" key="3">
    <source>
        <dbReference type="ARBA" id="ARBA00023163"/>
    </source>
</evidence>
<protein>
    <submittedName>
        <fullName evidence="7">IclR family transcriptional regulator</fullName>
    </submittedName>
</protein>
<dbReference type="InterPro" id="IPR005471">
    <property type="entry name" value="Tscrpt_reg_IclR_N"/>
</dbReference>
<dbReference type="GO" id="GO:0003677">
    <property type="term" value="F:DNA binding"/>
    <property type="evidence" value="ECO:0007669"/>
    <property type="project" value="UniProtKB-KW"/>
</dbReference>
<dbReference type="OrthoDB" id="5401369at2"/>
<dbReference type="PROSITE" id="PS51077">
    <property type="entry name" value="HTH_ICLR"/>
    <property type="match status" value="1"/>
</dbReference>
<dbReference type="Gene3D" id="3.30.450.40">
    <property type="match status" value="1"/>
</dbReference>
<proteinExistence type="predicted"/>
<evidence type="ECO:0000256" key="4">
    <source>
        <dbReference type="SAM" id="MobiDB-lite"/>
    </source>
</evidence>
<keyword evidence="2" id="KW-0238">DNA-binding</keyword>
<dbReference type="AlphaFoldDB" id="A0A261S1S0"/>
<dbReference type="Gene3D" id="1.10.10.10">
    <property type="entry name" value="Winged helix-like DNA-binding domain superfamily/Winged helix DNA-binding domain"/>
    <property type="match status" value="1"/>
</dbReference>
<comment type="caution">
    <text evidence="7">The sequence shown here is derived from an EMBL/GenBank/DDBJ whole genome shotgun (WGS) entry which is preliminary data.</text>
</comment>
<reference evidence="8" key="1">
    <citation type="submission" date="2017-05" db="EMBL/GenBank/DDBJ databases">
        <title>Complete and WGS of Bordetella genogroups.</title>
        <authorList>
            <person name="Spilker T."/>
            <person name="Lipuma J."/>
        </authorList>
    </citation>
    <scope>NUCLEOTIDE SEQUENCE [LARGE SCALE GENOMIC DNA]</scope>
    <source>
        <strain evidence="8">AU16122</strain>
    </source>
</reference>
<dbReference type="SMART" id="SM00346">
    <property type="entry name" value="HTH_ICLR"/>
    <property type="match status" value="1"/>
</dbReference>
<keyword evidence="8" id="KW-1185">Reference proteome</keyword>
<dbReference type="InterPro" id="IPR036388">
    <property type="entry name" value="WH-like_DNA-bd_sf"/>
</dbReference>
<evidence type="ECO:0000313" key="8">
    <source>
        <dbReference type="Proteomes" id="UP000216020"/>
    </source>
</evidence>
<organism evidence="7 8">
    <name type="scientific">Bordetella genomosp. 10</name>
    <dbReference type="NCBI Taxonomy" id="1416804"/>
    <lineage>
        <taxon>Bacteria</taxon>
        <taxon>Pseudomonadati</taxon>
        <taxon>Pseudomonadota</taxon>
        <taxon>Betaproteobacteria</taxon>
        <taxon>Burkholderiales</taxon>
        <taxon>Alcaligenaceae</taxon>
        <taxon>Bordetella</taxon>
    </lineage>
</organism>
<dbReference type="EMBL" id="NEVM01000005">
    <property type="protein sequence ID" value="OZI30937.1"/>
    <property type="molecule type" value="Genomic_DNA"/>
</dbReference>
<keyword evidence="3" id="KW-0804">Transcription</keyword>
<dbReference type="PROSITE" id="PS51078">
    <property type="entry name" value="ICLR_ED"/>
    <property type="match status" value="1"/>
</dbReference>
<dbReference type="Pfam" id="PF09339">
    <property type="entry name" value="HTH_IclR"/>
    <property type="match status" value="1"/>
</dbReference>
<keyword evidence="1" id="KW-0805">Transcription regulation</keyword>
<dbReference type="InterPro" id="IPR050707">
    <property type="entry name" value="HTH_MetabolicPath_Reg"/>
</dbReference>
<dbReference type="PANTHER" id="PTHR30136">
    <property type="entry name" value="HELIX-TURN-HELIX TRANSCRIPTIONAL REGULATOR, ICLR FAMILY"/>
    <property type="match status" value="1"/>
</dbReference>
<dbReference type="GO" id="GO:0045892">
    <property type="term" value="P:negative regulation of DNA-templated transcription"/>
    <property type="evidence" value="ECO:0007669"/>
    <property type="project" value="TreeGrafter"/>
</dbReference>
<dbReference type="Proteomes" id="UP000216020">
    <property type="component" value="Unassembled WGS sequence"/>
</dbReference>
<evidence type="ECO:0000313" key="7">
    <source>
        <dbReference type="EMBL" id="OZI30937.1"/>
    </source>
</evidence>
<gene>
    <name evidence="7" type="ORF">CAL29_23545</name>
</gene>
<dbReference type="RefSeq" id="WP_094855354.1">
    <property type="nucleotide sequence ID" value="NZ_NEVM01000005.1"/>
</dbReference>
<accession>A0A261S1S0</accession>
<dbReference type="Pfam" id="PF01614">
    <property type="entry name" value="IclR_C"/>
    <property type="match status" value="1"/>
</dbReference>
<dbReference type="InterPro" id="IPR029016">
    <property type="entry name" value="GAF-like_dom_sf"/>
</dbReference>
<feature type="domain" description="IclR-ED" evidence="6">
    <location>
        <begin position="113"/>
        <end position="296"/>
    </location>
</feature>
<dbReference type="PANTHER" id="PTHR30136:SF33">
    <property type="entry name" value="TRANSCRIPTIONAL REGULATORY PROTEIN"/>
    <property type="match status" value="1"/>
</dbReference>
<dbReference type="SUPFAM" id="SSF46785">
    <property type="entry name" value="Winged helix' DNA-binding domain"/>
    <property type="match status" value="1"/>
</dbReference>
<dbReference type="InterPro" id="IPR014757">
    <property type="entry name" value="Tscrpt_reg_IclR_C"/>
</dbReference>